<dbReference type="GO" id="GO:0030246">
    <property type="term" value="F:carbohydrate binding"/>
    <property type="evidence" value="ECO:0007669"/>
    <property type="project" value="UniProtKB-KW"/>
</dbReference>
<dbReference type="InterPro" id="IPR018378">
    <property type="entry name" value="C-type_lectin_CS"/>
</dbReference>
<dbReference type="InterPro" id="IPR016186">
    <property type="entry name" value="C-type_lectin-like/link_sf"/>
</dbReference>
<feature type="transmembrane region" description="Helical" evidence="4">
    <location>
        <begin position="62"/>
        <end position="88"/>
    </location>
</feature>
<name>A0A3B4V4I0_SERDU</name>
<dbReference type="GeneTree" id="ENSGT01020000230338"/>
<accession>A0A3B4V4I0</accession>
<dbReference type="SMART" id="SM00034">
    <property type="entry name" value="CLECT"/>
    <property type="match status" value="1"/>
</dbReference>
<dbReference type="InterPro" id="IPR033989">
    <property type="entry name" value="CD209-like_CTLD"/>
</dbReference>
<reference evidence="6" key="2">
    <citation type="submission" date="2025-09" db="UniProtKB">
        <authorList>
            <consortium name="Ensembl"/>
        </authorList>
    </citation>
    <scope>IDENTIFICATION</scope>
</reference>
<dbReference type="InterPro" id="IPR016187">
    <property type="entry name" value="CTDL_fold"/>
</dbReference>
<evidence type="ECO:0000256" key="3">
    <source>
        <dbReference type="SAM" id="Coils"/>
    </source>
</evidence>
<keyword evidence="3" id="KW-0175">Coiled coil</keyword>
<evidence type="ECO:0000256" key="2">
    <source>
        <dbReference type="ARBA" id="ARBA00023157"/>
    </source>
</evidence>
<evidence type="ECO:0000256" key="1">
    <source>
        <dbReference type="ARBA" id="ARBA00022734"/>
    </source>
</evidence>
<evidence type="ECO:0000313" key="6">
    <source>
        <dbReference type="Ensembl" id="ENSSDUP00000025616.1"/>
    </source>
</evidence>
<dbReference type="Pfam" id="PF00059">
    <property type="entry name" value="Lectin_C"/>
    <property type="match status" value="1"/>
</dbReference>
<organism evidence="6 7">
    <name type="scientific">Seriola dumerili</name>
    <name type="common">Greater amberjack</name>
    <name type="synonym">Caranx dumerili</name>
    <dbReference type="NCBI Taxonomy" id="41447"/>
    <lineage>
        <taxon>Eukaryota</taxon>
        <taxon>Metazoa</taxon>
        <taxon>Chordata</taxon>
        <taxon>Craniata</taxon>
        <taxon>Vertebrata</taxon>
        <taxon>Euteleostomi</taxon>
        <taxon>Actinopterygii</taxon>
        <taxon>Neopterygii</taxon>
        <taxon>Teleostei</taxon>
        <taxon>Neoteleostei</taxon>
        <taxon>Acanthomorphata</taxon>
        <taxon>Carangaria</taxon>
        <taxon>Carangiformes</taxon>
        <taxon>Carangidae</taxon>
        <taxon>Seriola</taxon>
    </lineage>
</organism>
<evidence type="ECO:0000256" key="4">
    <source>
        <dbReference type="SAM" id="Phobius"/>
    </source>
</evidence>
<reference evidence="6" key="1">
    <citation type="submission" date="2025-08" db="UniProtKB">
        <authorList>
            <consortium name="Ensembl"/>
        </authorList>
    </citation>
    <scope>IDENTIFICATION</scope>
</reference>
<sequence>METIIYENESAMSMVFENLHDATVRVVVSKSRSGEDSQVPAAAPEKEDEVMKREHQTSGVKLYGLVAVSFGLLCILQVTLNIFLHLALFADTEARFKNLTEEREELERKMNISDSQYHSLTEERDELKKRLKNFESQYNSLTEESDKLKRRLKNGWLYFSGSLYYISSNEKTWQESRKDCLQKDADLIIINNKEEQNFMREFKKYLWIGLTDIETEGKWKWVDGTPLTRSFWGSKEPNGKTLENCGQIKHPDSENNWNDERCSNPHYWICEEKFSL</sequence>
<dbReference type="PROSITE" id="PS50041">
    <property type="entry name" value="C_TYPE_LECTIN_2"/>
    <property type="match status" value="1"/>
</dbReference>
<dbReference type="SUPFAM" id="SSF56436">
    <property type="entry name" value="C-type lectin-like"/>
    <property type="match status" value="1"/>
</dbReference>
<dbReference type="Gene3D" id="3.10.100.10">
    <property type="entry name" value="Mannose-Binding Protein A, subunit A"/>
    <property type="match status" value="1"/>
</dbReference>
<feature type="domain" description="C-type lectin" evidence="5">
    <location>
        <begin position="159"/>
        <end position="271"/>
    </location>
</feature>
<dbReference type="CDD" id="cd03590">
    <property type="entry name" value="CLECT_DC-SIGN_like"/>
    <property type="match status" value="1"/>
</dbReference>
<dbReference type="PANTHER" id="PTHR22803">
    <property type="entry name" value="MANNOSE, PHOSPHOLIPASE, LECTIN RECEPTOR RELATED"/>
    <property type="match status" value="1"/>
</dbReference>
<dbReference type="Proteomes" id="UP000261420">
    <property type="component" value="Unplaced"/>
</dbReference>
<dbReference type="AlphaFoldDB" id="A0A3B4V4I0"/>
<keyword evidence="4" id="KW-0812">Transmembrane</keyword>
<protein>
    <submittedName>
        <fullName evidence="6">C-type lectin domain family 4 member M-like</fullName>
    </submittedName>
</protein>
<dbReference type="InterPro" id="IPR050111">
    <property type="entry name" value="C-type_lectin/snaclec_domain"/>
</dbReference>
<keyword evidence="4" id="KW-1133">Transmembrane helix</keyword>
<evidence type="ECO:0000313" key="7">
    <source>
        <dbReference type="Proteomes" id="UP000261420"/>
    </source>
</evidence>
<proteinExistence type="predicted"/>
<keyword evidence="7" id="KW-1185">Reference proteome</keyword>
<keyword evidence="2" id="KW-1015">Disulfide bond</keyword>
<dbReference type="PROSITE" id="PS00615">
    <property type="entry name" value="C_TYPE_LECTIN_1"/>
    <property type="match status" value="1"/>
</dbReference>
<evidence type="ECO:0000259" key="5">
    <source>
        <dbReference type="PROSITE" id="PS50041"/>
    </source>
</evidence>
<dbReference type="Ensembl" id="ENSSDUT00000026084.1">
    <property type="protein sequence ID" value="ENSSDUP00000025616.1"/>
    <property type="gene ID" value="ENSSDUG00000018590.1"/>
</dbReference>
<keyword evidence="1" id="KW-0430">Lectin</keyword>
<dbReference type="InterPro" id="IPR001304">
    <property type="entry name" value="C-type_lectin-like"/>
</dbReference>
<keyword evidence="4" id="KW-0472">Membrane</keyword>
<feature type="coiled-coil region" evidence="3">
    <location>
        <begin position="89"/>
        <end position="151"/>
    </location>
</feature>